<gene>
    <name evidence="9" type="ORF">AA0114_g6797</name>
    <name evidence="8" type="ORF">AA0115_g7744</name>
    <name evidence="10" type="ORF">AA0119_g5610</name>
</gene>
<feature type="transmembrane region" description="Helical" evidence="6">
    <location>
        <begin position="214"/>
        <end position="233"/>
    </location>
</feature>
<evidence type="ECO:0000313" key="12">
    <source>
        <dbReference type="Proteomes" id="UP000293195"/>
    </source>
</evidence>
<reference evidence="8" key="1">
    <citation type="submission" date="2017-10" db="EMBL/GenBank/DDBJ databases">
        <authorList>
            <person name="Armitage A.D."/>
            <person name="Barbara D.J."/>
            <person name="Woodhall J.W."/>
            <person name="Sreenivasaprasad S."/>
            <person name="Lane C.R."/>
            <person name="Clarkson J.P."/>
            <person name="Harrison R.J."/>
        </authorList>
    </citation>
    <scope>NUCLEOTIDE SEQUENCE</scope>
    <source>
        <strain evidence="8">FERA 1164</strain>
        <strain evidence="10">FERA 635</strain>
    </source>
</reference>
<evidence type="ECO:0000256" key="4">
    <source>
        <dbReference type="ARBA" id="ARBA00023136"/>
    </source>
</evidence>
<dbReference type="Proteomes" id="UP000292340">
    <property type="component" value="Unassembled WGS sequence"/>
</dbReference>
<protein>
    <recommendedName>
        <fullName evidence="7">Rhodopsin domain-containing protein</fullName>
    </recommendedName>
</protein>
<keyword evidence="2 6" id="KW-0812">Transmembrane</keyword>
<dbReference type="AlphaFoldDB" id="A0A4Q4MGP0"/>
<evidence type="ECO:0000256" key="3">
    <source>
        <dbReference type="ARBA" id="ARBA00022989"/>
    </source>
</evidence>
<feature type="transmembrane region" description="Helical" evidence="6">
    <location>
        <begin position="183"/>
        <end position="202"/>
    </location>
</feature>
<reference evidence="9" key="3">
    <citation type="journal article" date="2019" name="J. ISSAAS">
        <title>Genomics, evolutionary history and diagnostics of the Alternaria alternata species group including apple and Asian pear pathotypes.</title>
        <authorList>
            <person name="Armitage A.D."/>
            <person name="Cockerton H.M."/>
            <person name="Sreenivasaprasad S."/>
            <person name="Woodhall J."/>
            <person name="Lane C."/>
            <person name="Harrison R.J."/>
            <person name="Clarkson J.P."/>
        </authorList>
    </citation>
    <scope>NUCLEOTIDE SEQUENCE</scope>
    <source>
        <strain evidence="9">FERA 1082</strain>
    </source>
</reference>
<dbReference type="EMBL" id="PDXB01000020">
    <property type="protein sequence ID" value="RYN25124.1"/>
    <property type="molecule type" value="Genomic_DNA"/>
</dbReference>
<comment type="similarity">
    <text evidence="5">Belongs to the SAT4 family.</text>
</comment>
<evidence type="ECO:0000313" key="10">
    <source>
        <dbReference type="EMBL" id="RYO00901.1"/>
    </source>
</evidence>
<dbReference type="Pfam" id="PF20684">
    <property type="entry name" value="Fung_rhodopsin"/>
    <property type="match status" value="1"/>
</dbReference>
<evidence type="ECO:0000256" key="6">
    <source>
        <dbReference type="SAM" id="Phobius"/>
    </source>
</evidence>
<sequence length="357" mass="39422">MSSNGLTETTLRGTAIGLMVVTTAMVFARAILRSDQKKSIQWDEIWLIVGYMLFMAITGVYINKTSLLFRLLAVEEGRLAPYPSVSKDGFNAQKTFFFTSPGLWLTLWSIKFSLLAFYKRIMVGVKLYLTLWWVVLAYCVLTLVLSIMLHITACGSSPSSWFVENGCGADNVRKSLISFWEGFAVDLSTDLMIMLLPIGIIRNLQIPLARKIQIGGLFALGIFVIIASIVRVIQVGATTGASNTTPSLTWLALWSIIESSVAIMVGCGPGLYRKAKAVYSNTPVHAYNSRGYIKTTADRRPETKGNADDEYGFPMKTMSIDIAARVSRGDSEEELVSQEINGKIRVTRSVVVSHKSE</sequence>
<evidence type="ECO:0000256" key="2">
    <source>
        <dbReference type="ARBA" id="ARBA00022692"/>
    </source>
</evidence>
<evidence type="ECO:0000313" key="8">
    <source>
        <dbReference type="EMBL" id="RYN25124.1"/>
    </source>
</evidence>
<feature type="transmembrane region" description="Helical" evidence="6">
    <location>
        <begin position="96"/>
        <end position="118"/>
    </location>
</feature>
<feature type="transmembrane region" description="Helical" evidence="6">
    <location>
        <begin position="44"/>
        <end position="62"/>
    </location>
</feature>
<evidence type="ECO:0000256" key="5">
    <source>
        <dbReference type="ARBA" id="ARBA00038359"/>
    </source>
</evidence>
<reference evidence="8 11" key="2">
    <citation type="journal article" date="2019" name="bioRxiv">
        <title>Genomics, evolutionary history and diagnostics of the Alternaria alternata species group including apple and Asian pear pathotypes.</title>
        <authorList>
            <person name="Armitage A.D."/>
            <person name="Cockerton H.M."/>
            <person name="Sreenivasaprasad S."/>
            <person name="Woodhall J.W."/>
            <person name="Lane C.R."/>
            <person name="Harrison R.J."/>
            <person name="Clarkson J.P."/>
        </authorList>
    </citation>
    <scope>NUCLEOTIDE SEQUENCE [LARGE SCALE GENOMIC DNA]</scope>
    <source>
        <strain evidence="11">FERA 1082</strain>
        <strain evidence="8">FERA 1164</strain>
        <strain evidence="10">FERA 635</strain>
    </source>
</reference>
<dbReference type="PANTHER" id="PTHR33048">
    <property type="entry name" value="PTH11-LIKE INTEGRAL MEMBRANE PROTEIN (AFU_ORTHOLOGUE AFUA_5G11245)"/>
    <property type="match status" value="1"/>
</dbReference>
<dbReference type="EMBL" id="PDXF01000017">
    <property type="protein sequence ID" value="RYO00901.1"/>
    <property type="molecule type" value="Genomic_DNA"/>
</dbReference>
<proteinExistence type="inferred from homology"/>
<keyword evidence="4 6" id="KW-0472">Membrane</keyword>
<comment type="caution">
    <text evidence="9">The sequence shown here is derived from an EMBL/GenBank/DDBJ whole genome shotgun (WGS) entry which is preliminary data.</text>
</comment>
<feature type="transmembrane region" description="Helical" evidence="6">
    <location>
        <begin position="130"/>
        <end position="151"/>
    </location>
</feature>
<feature type="transmembrane region" description="Helical" evidence="6">
    <location>
        <begin position="12"/>
        <end position="32"/>
    </location>
</feature>
<organism evidence="9 11">
    <name type="scientific">Alternaria tenuissima</name>
    <dbReference type="NCBI Taxonomy" id="119927"/>
    <lineage>
        <taxon>Eukaryota</taxon>
        <taxon>Fungi</taxon>
        <taxon>Dikarya</taxon>
        <taxon>Ascomycota</taxon>
        <taxon>Pezizomycotina</taxon>
        <taxon>Dothideomycetes</taxon>
        <taxon>Pleosporomycetidae</taxon>
        <taxon>Pleosporales</taxon>
        <taxon>Pleosporineae</taxon>
        <taxon>Pleosporaceae</taxon>
        <taxon>Alternaria</taxon>
        <taxon>Alternaria sect. Alternaria</taxon>
        <taxon>Alternaria alternata complex</taxon>
    </lineage>
</organism>
<keyword evidence="3 6" id="KW-1133">Transmembrane helix</keyword>
<dbReference type="Proteomes" id="UP000293195">
    <property type="component" value="Unassembled WGS sequence"/>
</dbReference>
<evidence type="ECO:0000313" key="9">
    <source>
        <dbReference type="EMBL" id="RYN49153.1"/>
    </source>
</evidence>
<dbReference type="Proteomes" id="UP000292402">
    <property type="component" value="Unassembled WGS sequence"/>
</dbReference>
<keyword evidence="12" id="KW-1185">Reference proteome</keyword>
<evidence type="ECO:0000259" key="7">
    <source>
        <dbReference type="Pfam" id="PF20684"/>
    </source>
</evidence>
<dbReference type="PANTHER" id="PTHR33048:SF146">
    <property type="entry name" value="INTEGRAL MEMBRANE PROTEIN"/>
    <property type="match status" value="1"/>
</dbReference>
<dbReference type="GO" id="GO:0016020">
    <property type="term" value="C:membrane"/>
    <property type="evidence" value="ECO:0007669"/>
    <property type="project" value="UniProtKB-SubCell"/>
</dbReference>
<feature type="transmembrane region" description="Helical" evidence="6">
    <location>
        <begin position="253"/>
        <end position="272"/>
    </location>
</feature>
<evidence type="ECO:0000313" key="11">
    <source>
        <dbReference type="Proteomes" id="UP000292402"/>
    </source>
</evidence>
<accession>A0A4Q4MGP0</accession>
<dbReference type="InterPro" id="IPR052337">
    <property type="entry name" value="SAT4-like"/>
</dbReference>
<dbReference type="InterPro" id="IPR049326">
    <property type="entry name" value="Rhodopsin_dom_fungi"/>
</dbReference>
<dbReference type="EMBL" id="PDXA01000021">
    <property type="protein sequence ID" value="RYN49153.1"/>
    <property type="molecule type" value="Genomic_DNA"/>
</dbReference>
<feature type="domain" description="Rhodopsin" evidence="7">
    <location>
        <begin position="28"/>
        <end position="271"/>
    </location>
</feature>
<evidence type="ECO:0000256" key="1">
    <source>
        <dbReference type="ARBA" id="ARBA00004141"/>
    </source>
</evidence>
<name>A0A4Q4MGP0_9PLEO</name>
<comment type="subcellular location">
    <subcellularLocation>
        <location evidence="1">Membrane</location>
        <topology evidence="1">Multi-pass membrane protein</topology>
    </subcellularLocation>
</comment>